<feature type="region of interest" description="Disordered" evidence="1">
    <location>
        <begin position="23"/>
        <end position="47"/>
    </location>
</feature>
<accession>A0A0A8YGS5</accession>
<protein>
    <submittedName>
        <fullName evidence="2">Uncharacterized protein</fullName>
    </submittedName>
</protein>
<dbReference type="AlphaFoldDB" id="A0A0A8YGS5"/>
<reference evidence="2" key="2">
    <citation type="journal article" date="2015" name="Data Brief">
        <title>Shoot transcriptome of the giant reed, Arundo donax.</title>
        <authorList>
            <person name="Barrero R.A."/>
            <person name="Guerrero F.D."/>
            <person name="Moolhuijzen P."/>
            <person name="Goolsby J.A."/>
            <person name="Tidwell J."/>
            <person name="Bellgard S.E."/>
            <person name="Bellgard M.I."/>
        </authorList>
    </citation>
    <scope>NUCLEOTIDE SEQUENCE</scope>
    <source>
        <tissue evidence="2">Shoot tissue taken approximately 20 cm above the soil surface</tissue>
    </source>
</reference>
<proteinExistence type="predicted"/>
<reference evidence="2" key="1">
    <citation type="submission" date="2014-09" db="EMBL/GenBank/DDBJ databases">
        <authorList>
            <person name="Magalhaes I.L.F."/>
            <person name="Oliveira U."/>
            <person name="Santos F.R."/>
            <person name="Vidigal T.H.D.A."/>
            <person name="Brescovit A.D."/>
            <person name="Santos A.J."/>
        </authorList>
    </citation>
    <scope>NUCLEOTIDE SEQUENCE</scope>
    <source>
        <tissue evidence="2">Shoot tissue taken approximately 20 cm above the soil surface</tissue>
    </source>
</reference>
<evidence type="ECO:0000313" key="2">
    <source>
        <dbReference type="EMBL" id="JAD25033.1"/>
    </source>
</evidence>
<name>A0A0A8YGS5_ARUDO</name>
<sequence>MFRYNKDNATLYAENYHAQDLLSSARTEQSQRRNMVANQGSQASSIL</sequence>
<organism evidence="2">
    <name type="scientific">Arundo donax</name>
    <name type="common">Giant reed</name>
    <name type="synonym">Donax arundinaceus</name>
    <dbReference type="NCBI Taxonomy" id="35708"/>
    <lineage>
        <taxon>Eukaryota</taxon>
        <taxon>Viridiplantae</taxon>
        <taxon>Streptophyta</taxon>
        <taxon>Embryophyta</taxon>
        <taxon>Tracheophyta</taxon>
        <taxon>Spermatophyta</taxon>
        <taxon>Magnoliopsida</taxon>
        <taxon>Liliopsida</taxon>
        <taxon>Poales</taxon>
        <taxon>Poaceae</taxon>
        <taxon>PACMAD clade</taxon>
        <taxon>Arundinoideae</taxon>
        <taxon>Arundineae</taxon>
        <taxon>Arundo</taxon>
    </lineage>
</organism>
<evidence type="ECO:0000256" key="1">
    <source>
        <dbReference type="SAM" id="MobiDB-lite"/>
    </source>
</evidence>
<dbReference type="EMBL" id="GBRH01272862">
    <property type="protein sequence ID" value="JAD25033.1"/>
    <property type="molecule type" value="Transcribed_RNA"/>
</dbReference>